<comment type="caution">
    <text evidence="1">The sequence shown here is derived from an EMBL/GenBank/DDBJ whole genome shotgun (WGS) entry which is preliminary data.</text>
</comment>
<protein>
    <submittedName>
        <fullName evidence="1">Uncharacterized protein</fullName>
    </submittedName>
</protein>
<dbReference type="EMBL" id="QXJK01000001">
    <property type="protein sequence ID" value="RIX36833.1"/>
    <property type="molecule type" value="Genomic_DNA"/>
</dbReference>
<dbReference type="Proteomes" id="UP000285278">
    <property type="component" value="Unassembled WGS sequence"/>
</dbReference>
<evidence type="ECO:0000313" key="2">
    <source>
        <dbReference type="Proteomes" id="UP000285278"/>
    </source>
</evidence>
<keyword evidence="2" id="KW-1185">Reference proteome</keyword>
<name>A0A418QA97_9CORY</name>
<proteinExistence type="predicted"/>
<reference evidence="1 2" key="1">
    <citation type="submission" date="2018-09" db="EMBL/GenBank/DDBJ databases">
        <title>Optimization and identification of Corynebacterium falsenii FN1-14 from fish paste.</title>
        <authorList>
            <person name="Daroonpunt R."/>
            <person name="Tanasupawat S."/>
        </authorList>
    </citation>
    <scope>NUCLEOTIDE SEQUENCE [LARGE SCALE GENOMIC DNA]</scope>
    <source>
        <strain evidence="1 2">FN1-14</strain>
    </source>
</reference>
<accession>A0A418QA97</accession>
<dbReference type="STRING" id="1451189.CFAL_09470"/>
<sequence length="110" mass="12062">MVTYIFRKMAMRPRGGVLAVYEPCELAEIGSATVSDLGVNSVCAGSVVWIARPNVAIEKMVAHDELFEFSPIFLRNGSSKYVDVSMAVKMIAYSKTGQNVDCVHVVLIVY</sequence>
<dbReference type="AlphaFoldDB" id="A0A418QA97"/>
<organism evidence="1 2">
    <name type="scientific">Corynebacterium falsenii</name>
    <dbReference type="NCBI Taxonomy" id="108486"/>
    <lineage>
        <taxon>Bacteria</taxon>
        <taxon>Bacillati</taxon>
        <taxon>Actinomycetota</taxon>
        <taxon>Actinomycetes</taxon>
        <taxon>Mycobacteriales</taxon>
        <taxon>Corynebacteriaceae</taxon>
        <taxon>Corynebacterium</taxon>
    </lineage>
</organism>
<gene>
    <name evidence="1" type="ORF">D3M95_01105</name>
</gene>
<evidence type="ECO:0000313" key="1">
    <source>
        <dbReference type="EMBL" id="RIX36833.1"/>
    </source>
</evidence>